<sequence>MKKIFKIVINILLILILVYSGFNIYIKLLDYKRASKTYNQLRTTYEETDNSQKNQSLYSINNDFKFWLKVDNTNINYPVVQYKNNSFYLNHDFYKNISSSGSIFMDYRDNKDSQNIILYGHNMKNKTMFNNLLKFKNENFFNENNKIRIIKDNKEYIYEIFSVYTIDGEYNYLTTNFDTSQDFKKYIENIRSKSLFKSNVDVTDTDKIMTLSTCSYEFDNARTVVHGKLITTNTKK</sequence>
<dbReference type="GO" id="GO:0016787">
    <property type="term" value="F:hydrolase activity"/>
    <property type="evidence" value="ECO:0007669"/>
    <property type="project" value="UniProtKB-KW"/>
</dbReference>
<dbReference type="Gene3D" id="2.40.260.10">
    <property type="entry name" value="Sortase"/>
    <property type="match status" value="1"/>
</dbReference>
<dbReference type="Pfam" id="PF04203">
    <property type="entry name" value="Sortase"/>
    <property type="match status" value="1"/>
</dbReference>
<evidence type="ECO:0000256" key="1">
    <source>
        <dbReference type="ARBA" id="ARBA00022801"/>
    </source>
</evidence>
<keyword evidence="3" id="KW-1133">Transmembrane helix</keyword>
<dbReference type="RefSeq" id="WP_055341435.1">
    <property type="nucleotide sequence ID" value="NZ_CDNI01000003.1"/>
</dbReference>
<protein>
    <submittedName>
        <fullName evidence="4">Peptidase C60B</fullName>
    </submittedName>
</protein>
<dbReference type="CDD" id="cd05826">
    <property type="entry name" value="Sortase_B"/>
    <property type="match status" value="1"/>
</dbReference>
<name>A0A0C7QQ71_PARSO</name>
<dbReference type="InterPro" id="IPR005754">
    <property type="entry name" value="Sortase"/>
</dbReference>
<dbReference type="NCBIfam" id="TIGR03064">
    <property type="entry name" value="sortase_srtB"/>
    <property type="match status" value="1"/>
</dbReference>
<dbReference type="AlphaFoldDB" id="A0A0C7QQ71"/>
<gene>
    <name evidence="4" type="ORF">R28058_06151</name>
</gene>
<keyword evidence="3" id="KW-0472">Membrane</keyword>
<evidence type="ECO:0000313" key="4">
    <source>
        <dbReference type="EMBL" id="CEQ02882.1"/>
    </source>
</evidence>
<keyword evidence="3" id="KW-0812">Transmembrane</keyword>
<reference evidence="4 5" key="1">
    <citation type="submission" date="2015-01" db="EMBL/GenBank/DDBJ databases">
        <authorList>
            <person name="Aslett A.Martin."/>
            <person name="De Silva Nishadi"/>
        </authorList>
    </citation>
    <scope>NUCLEOTIDE SEQUENCE [LARGE SCALE GENOMIC DNA]</scope>
    <source>
        <strain evidence="4 5">R28058</strain>
    </source>
</reference>
<evidence type="ECO:0000256" key="2">
    <source>
        <dbReference type="PIRSR" id="PIRSR605754-1"/>
    </source>
</evidence>
<evidence type="ECO:0000256" key="3">
    <source>
        <dbReference type="SAM" id="Phobius"/>
    </source>
</evidence>
<proteinExistence type="predicted"/>
<keyword evidence="1" id="KW-0378">Hydrolase</keyword>
<dbReference type="OrthoDB" id="9806013at2"/>
<dbReference type="EMBL" id="CEKZ01000003">
    <property type="protein sequence ID" value="CEQ02882.1"/>
    <property type="molecule type" value="Genomic_DNA"/>
</dbReference>
<organism evidence="4 5">
    <name type="scientific">Paraclostridium sordellii</name>
    <name type="common">Clostridium sordellii</name>
    <dbReference type="NCBI Taxonomy" id="1505"/>
    <lineage>
        <taxon>Bacteria</taxon>
        <taxon>Bacillati</taxon>
        <taxon>Bacillota</taxon>
        <taxon>Clostridia</taxon>
        <taxon>Peptostreptococcales</taxon>
        <taxon>Peptostreptococcaceae</taxon>
        <taxon>Paraclostridium</taxon>
    </lineage>
</organism>
<evidence type="ECO:0000313" key="5">
    <source>
        <dbReference type="Proteomes" id="UP000049127"/>
    </source>
</evidence>
<dbReference type="SUPFAM" id="SSF63817">
    <property type="entry name" value="Sortase"/>
    <property type="match status" value="1"/>
</dbReference>
<dbReference type="Proteomes" id="UP000049127">
    <property type="component" value="Unassembled WGS sequence"/>
</dbReference>
<feature type="transmembrane region" description="Helical" evidence="3">
    <location>
        <begin position="7"/>
        <end position="26"/>
    </location>
</feature>
<accession>A0A0C7QQ71</accession>
<feature type="active site" description="Acyl-thioester intermediate" evidence="2">
    <location>
        <position position="214"/>
    </location>
</feature>
<dbReference type="InterPro" id="IPR023365">
    <property type="entry name" value="Sortase_dom-sf"/>
</dbReference>
<dbReference type="InterPro" id="IPR009835">
    <property type="entry name" value="SrtB"/>
</dbReference>
<feature type="active site" description="Proton donor/acceptor" evidence="2">
    <location>
        <position position="121"/>
    </location>
</feature>